<organism evidence="10 11">
    <name type="scientific">Chaetoceros tenuissimus</name>
    <dbReference type="NCBI Taxonomy" id="426638"/>
    <lineage>
        <taxon>Eukaryota</taxon>
        <taxon>Sar</taxon>
        <taxon>Stramenopiles</taxon>
        <taxon>Ochrophyta</taxon>
        <taxon>Bacillariophyta</taxon>
        <taxon>Coscinodiscophyceae</taxon>
        <taxon>Chaetocerotophycidae</taxon>
        <taxon>Chaetocerotales</taxon>
        <taxon>Chaetocerotaceae</taxon>
        <taxon>Chaetoceros</taxon>
    </lineage>
</organism>
<feature type="transmembrane region" description="Helical" evidence="8">
    <location>
        <begin position="216"/>
        <end position="234"/>
    </location>
</feature>
<accession>A0AAD3D7T7</accession>
<evidence type="ECO:0000256" key="1">
    <source>
        <dbReference type="ARBA" id="ARBA00004141"/>
    </source>
</evidence>
<evidence type="ECO:0000256" key="4">
    <source>
        <dbReference type="ARBA" id="ARBA00022989"/>
    </source>
</evidence>
<dbReference type="GO" id="GO:0005249">
    <property type="term" value="F:voltage-gated potassium channel activity"/>
    <property type="evidence" value="ECO:0007669"/>
    <property type="project" value="InterPro"/>
</dbReference>
<dbReference type="Proteomes" id="UP001054902">
    <property type="component" value="Unassembled WGS sequence"/>
</dbReference>
<dbReference type="GO" id="GO:0008076">
    <property type="term" value="C:voltage-gated potassium channel complex"/>
    <property type="evidence" value="ECO:0007669"/>
    <property type="project" value="InterPro"/>
</dbReference>
<dbReference type="Gene3D" id="1.20.120.350">
    <property type="entry name" value="Voltage-gated potassium channels. Chain C"/>
    <property type="match status" value="1"/>
</dbReference>
<feature type="transmembrane region" description="Helical" evidence="8">
    <location>
        <begin position="359"/>
        <end position="379"/>
    </location>
</feature>
<comment type="caution">
    <text evidence="10">The sequence shown here is derived from an EMBL/GenBank/DDBJ whole genome shotgun (WGS) entry which is preliminary data.</text>
</comment>
<evidence type="ECO:0000313" key="10">
    <source>
        <dbReference type="EMBL" id="GFH59032.1"/>
    </source>
</evidence>
<evidence type="ECO:0000256" key="8">
    <source>
        <dbReference type="SAM" id="Phobius"/>
    </source>
</evidence>
<dbReference type="PANTHER" id="PTHR11537:SF254">
    <property type="entry name" value="POTASSIUM VOLTAGE-GATED CHANNEL PROTEIN SHAB"/>
    <property type="match status" value="1"/>
</dbReference>
<keyword evidence="5" id="KW-0406">Ion transport</keyword>
<dbReference type="Gene3D" id="1.10.287.70">
    <property type="match status" value="1"/>
</dbReference>
<feature type="transmembrane region" description="Helical" evidence="8">
    <location>
        <begin position="419"/>
        <end position="437"/>
    </location>
</feature>
<dbReference type="EMBL" id="BLLK01000062">
    <property type="protein sequence ID" value="GFH59032.1"/>
    <property type="molecule type" value="Genomic_DNA"/>
</dbReference>
<evidence type="ECO:0000256" key="2">
    <source>
        <dbReference type="ARBA" id="ARBA00022448"/>
    </source>
</evidence>
<evidence type="ECO:0000256" key="6">
    <source>
        <dbReference type="ARBA" id="ARBA00023136"/>
    </source>
</evidence>
<proteinExistence type="predicted"/>
<evidence type="ECO:0000313" key="11">
    <source>
        <dbReference type="Proteomes" id="UP001054902"/>
    </source>
</evidence>
<protein>
    <recommendedName>
        <fullName evidence="9">Potassium channel domain-containing protein</fullName>
    </recommendedName>
</protein>
<comment type="subcellular location">
    <subcellularLocation>
        <location evidence="1">Membrane</location>
        <topology evidence="1">Multi-pass membrane protein</topology>
    </subcellularLocation>
</comment>
<dbReference type="PANTHER" id="PTHR11537">
    <property type="entry name" value="VOLTAGE-GATED POTASSIUM CHANNEL"/>
    <property type="match status" value="1"/>
</dbReference>
<evidence type="ECO:0000256" key="5">
    <source>
        <dbReference type="ARBA" id="ARBA00023065"/>
    </source>
</evidence>
<feature type="transmembrane region" description="Helical" evidence="8">
    <location>
        <begin position="246"/>
        <end position="268"/>
    </location>
</feature>
<dbReference type="InterPro" id="IPR013099">
    <property type="entry name" value="K_chnl_dom"/>
</dbReference>
<reference evidence="10 11" key="1">
    <citation type="journal article" date="2021" name="Sci. Rep.">
        <title>The genome of the diatom Chaetoceros tenuissimus carries an ancient integrated fragment of an extant virus.</title>
        <authorList>
            <person name="Hongo Y."/>
            <person name="Kimura K."/>
            <person name="Takaki Y."/>
            <person name="Yoshida Y."/>
            <person name="Baba S."/>
            <person name="Kobayashi G."/>
            <person name="Nagasaki K."/>
            <person name="Hano T."/>
            <person name="Tomaru Y."/>
        </authorList>
    </citation>
    <scope>NUCLEOTIDE SEQUENCE [LARGE SCALE GENOMIC DNA]</scope>
    <source>
        <strain evidence="10 11">NIES-3715</strain>
    </source>
</reference>
<feature type="domain" description="Potassium channel" evidence="9">
    <location>
        <begin position="367"/>
        <end position="442"/>
    </location>
</feature>
<dbReference type="AlphaFoldDB" id="A0AAD3D7T7"/>
<dbReference type="InterPro" id="IPR028325">
    <property type="entry name" value="VG_K_chnl"/>
</dbReference>
<dbReference type="InterPro" id="IPR027359">
    <property type="entry name" value="Volt_channel_dom_sf"/>
</dbReference>
<evidence type="ECO:0000256" key="7">
    <source>
        <dbReference type="ARBA" id="ARBA00023303"/>
    </source>
</evidence>
<sequence>MKGKYFTWISIAALKSWSIAFTSRSVTLIKRCNRVNILSQRSLPRHTLSIKASEDDNSLQFFASYPDDESEATVRARDIPYQYYLLTHDERSCTVTAQQYASQMMELQKMKDVPPLDVSVPYNAAAEFYYDQSAKKISFEEFKTSYIEKCIQEVKAKREQVHLQDSEPVPTSNEKRSMELGIDLPNDSDVSNDSQSFKLPFGDEISDLILRPESDLIDIGLVMLSSLFVAILTLPIESFSENMYSFLLDSSEVLNYFFCFGFFLRWYAVGQLSPMYFTKILVLIDVFASVLPVLLTTIVLELGRPHIPLVEISSSALVNLRLLRLFRIQQSLVDMENFRSIGTALGIDPEAVRPYQLKLARVVITIFTLLSVSTGLIYTAEHEVNEAIPDYFTALYFGLTTLTTVGFGDITPITLQGKFIVMGSILFGVAVIPAQGAELFEALIEYQTEKRQQKMIKNRLRSKGLGSGFESDSMIDPRIACANCGKRSHRQDAFYCWNCGSKLWE</sequence>
<dbReference type="GO" id="GO:0001508">
    <property type="term" value="P:action potential"/>
    <property type="evidence" value="ECO:0007669"/>
    <property type="project" value="TreeGrafter"/>
</dbReference>
<keyword evidence="4 8" id="KW-1133">Transmembrane helix</keyword>
<dbReference type="SUPFAM" id="SSF81324">
    <property type="entry name" value="Voltage-gated potassium channels"/>
    <property type="match status" value="1"/>
</dbReference>
<name>A0AAD3D7T7_9STRA</name>
<keyword evidence="2" id="KW-0813">Transport</keyword>
<evidence type="ECO:0000259" key="9">
    <source>
        <dbReference type="Pfam" id="PF07885"/>
    </source>
</evidence>
<feature type="transmembrane region" description="Helical" evidence="8">
    <location>
        <begin position="391"/>
        <end position="407"/>
    </location>
</feature>
<keyword evidence="6 8" id="KW-0472">Membrane</keyword>
<keyword evidence="3 8" id="KW-0812">Transmembrane</keyword>
<keyword evidence="11" id="KW-1185">Reference proteome</keyword>
<dbReference type="Pfam" id="PF07885">
    <property type="entry name" value="Ion_trans_2"/>
    <property type="match status" value="1"/>
</dbReference>
<keyword evidence="7" id="KW-0407">Ion channel</keyword>
<feature type="transmembrane region" description="Helical" evidence="8">
    <location>
        <begin position="280"/>
        <end position="300"/>
    </location>
</feature>
<evidence type="ECO:0000256" key="3">
    <source>
        <dbReference type="ARBA" id="ARBA00022692"/>
    </source>
</evidence>
<gene>
    <name evidence="10" type="ORF">CTEN210_15508</name>
</gene>